<dbReference type="InterPro" id="IPR003960">
    <property type="entry name" value="ATPase_AAA_CS"/>
</dbReference>
<evidence type="ECO:0000256" key="5">
    <source>
        <dbReference type="ARBA" id="ARBA00022840"/>
    </source>
</evidence>
<dbReference type="InterPro" id="IPR027417">
    <property type="entry name" value="P-loop_NTPase"/>
</dbReference>
<dbReference type="SMART" id="SM00382">
    <property type="entry name" value="AAA"/>
    <property type="match status" value="1"/>
</dbReference>
<dbReference type="Gene3D" id="1.10.8.60">
    <property type="match status" value="1"/>
</dbReference>
<evidence type="ECO:0000256" key="4">
    <source>
        <dbReference type="ARBA" id="ARBA00022741"/>
    </source>
</evidence>
<dbReference type="Proteomes" id="UP001311799">
    <property type="component" value="Unassembled WGS sequence"/>
</dbReference>
<evidence type="ECO:0000313" key="9">
    <source>
        <dbReference type="Proteomes" id="UP001311799"/>
    </source>
</evidence>
<dbReference type="FunFam" id="3.40.50.300:FF:001054">
    <property type="entry name" value="ATPase, AAA family, putative"/>
    <property type="match status" value="1"/>
</dbReference>
<dbReference type="GO" id="GO:0005737">
    <property type="term" value="C:cytoplasm"/>
    <property type="evidence" value="ECO:0007669"/>
    <property type="project" value="UniProtKB-SubCell"/>
</dbReference>
<gene>
    <name evidence="8" type="ORF">RS030_2344</name>
</gene>
<evidence type="ECO:0000256" key="3">
    <source>
        <dbReference type="ARBA" id="ARBA00022490"/>
    </source>
</evidence>
<organism evidence="8 9">
    <name type="scientific">Cryptosporidium xiaoi</name>
    <dbReference type="NCBI Taxonomy" id="659607"/>
    <lineage>
        <taxon>Eukaryota</taxon>
        <taxon>Sar</taxon>
        <taxon>Alveolata</taxon>
        <taxon>Apicomplexa</taxon>
        <taxon>Conoidasida</taxon>
        <taxon>Coccidia</taxon>
        <taxon>Eucoccidiorida</taxon>
        <taxon>Eimeriorina</taxon>
        <taxon>Cryptosporidiidae</taxon>
        <taxon>Cryptosporidium</taxon>
    </lineage>
</organism>
<dbReference type="Pfam" id="PF00004">
    <property type="entry name" value="AAA"/>
    <property type="match status" value="1"/>
</dbReference>
<dbReference type="GO" id="GO:0005524">
    <property type="term" value="F:ATP binding"/>
    <property type="evidence" value="ECO:0007669"/>
    <property type="project" value="UniProtKB-KW"/>
</dbReference>
<accession>A0AAV9XW07</accession>
<evidence type="ECO:0000259" key="7">
    <source>
        <dbReference type="SMART" id="SM00382"/>
    </source>
</evidence>
<dbReference type="SUPFAM" id="SSF52540">
    <property type="entry name" value="P-loop containing nucleoside triphosphate hydrolases"/>
    <property type="match status" value="1"/>
</dbReference>
<evidence type="ECO:0000313" key="8">
    <source>
        <dbReference type="EMBL" id="KAK6588862.1"/>
    </source>
</evidence>
<evidence type="ECO:0000256" key="2">
    <source>
        <dbReference type="ARBA" id="ARBA00006914"/>
    </source>
</evidence>
<dbReference type="AlphaFoldDB" id="A0AAV9XW07"/>
<dbReference type="EMBL" id="JAWDEY010000022">
    <property type="protein sequence ID" value="KAK6588862.1"/>
    <property type="molecule type" value="Genomic_DNA"/>
</dbReference>
<keyword evidence="3" id="KW-0963">Cytoplasm</keyword>
<dbReference type="InterPro" id="IPR003593">
    <property type="entry name" value="AAA+_ATPase"/>
</dbReference>
<keyword evidence="9" id="KW-1185">Reference proteome</keyword>
<feature type="domain" description="AAA+ ATPase" evidence="7">
    <location>
        <begin position="286"/>
        <end position="422"/>
    </location>
</feature>
<dbReference type="InterPro" id="IPR003959">
    <property type="entry name" value="ATPase_AAA_core"/>
</dbReference>
<dbReference type="PROSITE" id="PS00674">
    <property type="entry name" value="AAA"/>
    <property type="match status" value="1"/>
</dbReference>
<name>A0AAV9XW07_9CRYT</name>
<protein>
    <recommendedName>
        <fullName evidence="7">AAA+ ATPase domain-containing protein</fullName>
    </recommendedName>
</protein>
<dbReference type="InterPro" id="IPR050304">
    <property type="entry name" value="MT-severing_AAA_ATPase"/>
</dbReference>
<comment type="similarity">
    <text evidence="2 6">Belongs to the AAA ATPase family.</text>
</comment>
<dbReference type="Gene3D" id="3.40.50.300">
    <property type="entry name" value="P-loop containing nucleotide triphosphate hydrolases"/>
    <property type="match status" value="1"/>
</dbReference>
<evidence type="ECO:0000256" key="6">
    <source>
        <dbReference type="RuleBase" id="RU003651"/>
    </source>
</evidence>
<dbReference type="PANTHER" id="PTHR23074:SF17">
    <property type="entry name" value="FIDGETIN-LIKE PROTEIN 1"/>
    <property type="match status" value="1"/>
</dbReference>
<reference evidence="8 9" key="1">
    <citation type="submission" date="2023-10" db="EMBL/GenBank/DDBJ databases">
        <title>Comparative genomics analysis reveals potential genetic determinants of host preference in Cryptosporidium xiaoi.</title>
        <authorList>
            <person name="Xiao L."/>
            <person name="Li J."/>
        </authorList>
    </citation>
    <scope>NUCLEOTIDE SEQUENCE [LARGE SCALE GENOMIC DNA]</scope>
    <source>
        <strain evidence="8 9">52996</strain>
    </source>
</reference>
<dbReference type="GO" id="GO:0016887">
    <property type="term" value="F:ATP hydrolysis activity"/>
    <property type="evidence" value="ECO:0007669"/>
    <property type="project" value="InterPro"/>
</dbReference>
<comment type="caution">
    <text evidence="8">The sequence shown here is derived from an EMBL/GenBank/DDBJ whole genome shotgun (WGS) entry which is preliminary data.</text>
</comment>
<sequence>MNEDEYEKLHELFRSKGVGINVKRRKCWELLKKHGLDKIDLNWGESSFKGGLKLMSIKEKLDTDSDVLLRNSISPYLNDNYIIKWSISMAEGNGKKVENIDYKKESEKLVNKLRDEGYEVLDLIYNSEEPDFSNYMVLEDLCNQKNIRNEANGYSNNASTNSKEYFTTGLSEYIKSNTEIFENGYNKENIDKNRNSNNLLNYVGKDGIRVNATSRNKEAEDLFKALGINGNIKLEHIEWVLSIRTEPKNFISETDVIGLKNIKKMLRDKIINPIQRPDLHVGLHSAPRGILLFGPPGTGKTMLAKWIASECKASFYDVSPGSIMSKFYGETENIIKTLFMVSEYSAPSIIFIDEIDSIFSKRSSKDDDNNIRIKNQFLQMIDGVQSDMSKIVVVIGATNRPDMLDDAALRRLSKRVLVPLPDLESRVKQIQHILNKNTHGGCQLSEENLHLIAKEIDGWNGSDIKNLCIKAAEFSYDETLEKYNGIQNVPNSEAFRPINIKDFLDSLKLVKPSYSSDNDISTDIIKWSNLFGAI</sequence>
<comment type="subcellular location">
    <subcellularLocation>
        <location evidence="1">Cytoplasm</location>
    </subcellularLocation>
</comment>
<proteinExistence type="inferred from homology"/>
<evidence type="ECO:0000256" key="1">
    <source>
        <dbReference type="ARBA" id="ARBA00004496"/>
    </source>
</evidence>
<keyword evidence="5 6" id="KW-0067">ATP-binding</keyword>
<dbReference type="PANTHER" id="PTHR23074">
    <property type="entry name" value="AAA DOMAIN-CONTAINING"/>
    <property type="match status" value="1"/>
</dbReference>
<keyword evidence="4 6" id="KW-0547">Nucleotide-binding</keyword>